<dbReference type="SMART" id="SM00354">
    <property type="entry name" value="HTH_LACI"/>
    <property type="match status" value="1"/>
</dbReference>
<dbReference type="AlphaFoldDB" id="A0A1T2XCX0"/>
<sequence length="353" mass="39777">MPSLKDIAQMVGVSISTVSRVINHDTSKHISEVTKNKVWNAAQALNYKPQDTPRRQLQRKLRQGTPRERRVGCVLSLPNNKYNHPYYSPILAGIEDKLKDLGCTLLFIRTEEEIRNDLIHGKLEGEQRPDGLIFVEGVEPALYQSLKEHVPACVGIDISDPTVPVIAYDRIIAAKAATQHFIDQGHQRIGFIGGVGLTGDMEREKRFRGYKEALTRAGLELNTAWILNSEWDVDKSYLYMKDMLQQQSNHLPTAMFCASDMMAISAMRAVLEAGMQIPDDMAFIGLDNIDFAKYTTPALSSIHIPKYEMGLSAAKALLDWMDGTYPLPFKMFLPFELILRESSIHQSILVERS</sequence>
<protein>
    <submittedName>
        <fullName evidence="5">LacI family transcriptional regulator</fullName>
    </submittedName>
</protein>
<organism evidence="5 6">
    <name type="scientific">Paenibacillus selenitireducens</name>
    <dbReference type="NCBI Taxonomy" id="1324314"/>
    <lineage>
        <taxon>Bacteria</taxon>
        <taxon>Bacillati</taxon>
        <taxon>Bacillota</taxon>
        <taxon>Bacilli</taxon>
        <taxon>Bacillales</taxon>
        <taxon>Paenibacillaceae</taxon>
        <taxon>Paenibacillus</taxon>
    </lineage>
</organism>
<dbReference type="PANTHER" id="PTHR30146:SF109">
    <property type="entry name" value="HTH-TYPE TRANSCRIPTIONAL REGULATOR GALS"/>
    <property type="match status" value="1"/>
</dbReference>
<evidence type="ECO:0000313" key="5">
    <source>
        <dbReference type="EMBL" id="OPA77739.1"/>
    </source>
</evidence>
<dbReference type="STRING" id="1324314.BVG16_14995"/>
<reference evidence="5 6" key="1">
    <citation type="submission" date="2017-01" db="EMBL/GenBank/DDBJ databases">
        <title>Genome analysis of Paenibacillus selenitrireducens ES3-24.</title>
        <authorList>
            <person name="Xu D."/>
            <person name="Yao R."/>
            <person name="Zheng S."/>
        </authorList>
    </citation>
    <scope>NUCLEOTIDE SEQUENCE [LARGE SCALE GENOMIC DNA]</scope>
    <source>
        <strain evidence="5 6">ES3-24</strain>
    </source>
</reference>
<dbReference type="InterPro" id="IPR000843">
    <property type="entry name" value="HTH_LacI"/>
</dbReference>
<dbReference type="Gene3D" id="1.10.260.40">
    <property type="entry name" value="lambda repressor-like DNA-binding domains"/>
    <property type="match status" value="1"/>
</dbReference>
<gene>
    <name evidence="5" type="ORF">BVG16_14995</name>
</gene>
<dbReference type="EMBL" id="MSZX01000005">
    <property type="protein sequence ID" value="OPA77739.1"/>
    <property type="molecule type" value="Genomic_DNA"/>
</dbReference>
<dbReference type="OrthoDB" id="43195at2"/>
<keyword evidence="1" id="KW-0805">Transcription regulation</keyword>
<dbReference type="RefSeq" id="WP_078499484.1">
    <property type="nucleotide sequence ID" value="NZ_MSZX01000005.1"/>
</dbReference>
<dbReference type="Pfam" id="PF00356">
    <property type="entry name" value="LacI"/>
    <property type="match status" value="1"/>
</dbReference>
<evidence type="ECO:0000256" key="1">
    <source>
        <dbReference type="ARBA" id="ARBA00023015"/>
    </source>
</evidence>
<evidence type="ECO:0000256" key="2">
    <source>
        <dbReference type="ARBA" id="ARBA00023125"/>
    </source>
</evidence>
<dbReference type="SUPFAM" id="SSF53822">
    <property type="entry name" value="Periplasmic binding protein-like I"/>
    <property type="match status" value="1"/>
</dbReference>
<dbReference type="SUPFAM" id="SSF47413">
    <property type="entry name" value="lambda repressor-like DNA-binding domains"/>
    <property type="match status" value="1"/>
</dbReference>
<dbReference type="GO" id="GO:0000976">
    <property type="term" value="F:transcription cis-regulatory region binding"/>
    <property type="evidence" value="ECO:0007669"/>
    <property type="project" value="TreeGrafter"/>
</dbReference>
<dbReference type="PROSITE" id="PS50932">
    <property type="entry name" value="HTH_LACI_2"/>
    <property type="match status" value="1"/>
</dbReference>
<dbReference type="CDD" id="cd01544">
    <property type="entry name" value="PBP1_GalR"/>
    <property type="match status" value="1"/>
</dbReference>
<name>A0A1T2XCX0_9BACL</name>
<dbReference type="InterPro" id="IPR010982">
    <property type="entry name" value="Lambda_DNA-bd_dom_sf"/>
</dbReference>
<dbReference type="InterPro" id="IPR046335">
    <property type="entry name" value="LacI/GalR-like_sensor"/>
</dbReference>
<comment type="caution">
    <text evidence="5">The sequence shown here is derived from an EMBL/GenBank/DDBJ whole genome shotgun (WGS) entry which is preliminary data.</text>
</comment>
<dbReference type="GO" id="GO:0003700">
    <property type="term" value="F:DNA-binding transcription factor activity"/>
    <property type="evidence" value="ECO:0007669"/>
    <property type="project" value="TreeGrafter"/>
</dbReference>
<evidence type="ECO:0000256" key="3">
    <source>
        <dbReference type="ARBA" id="ARBA00023163"/>
    </source>
</evidence>
<accession>A0A1T2XCX0</accession>
<dbReference type="CDD" id="cd01392">
    <property type="entry name" value="HTH_LacI"/>
    <property type="match status" value="1"/>
</dbReference>
<keyword evidence="3" id="KW-0804">Transcription</keyword>
<keyword evidence="2" id="KW-0238">DNA-binding</keyword>
<dbReference type="Pfam" id="PF13377">
    <property type="entry name" value="Peripla_BP_3"/>
    <property type="match status" value="1"/>
</dbReference>
<feature type="domain" description="HTH lacI-type" evidence="4">
    <location>
        <begin position="2"/>
        <end position="63"/>
    </location>
</feature>
<evidence type="ECO:0000259" key="4">
    <source>
        <dbReference type="PROSITE" id="PS50932"/>
    </source>
</evidence>
<dbReference type="PANTHER" id="PTHR30146">
    <property type="entry name" value="LACI-RELATED TRANSCRIPTIONAL REPRESSOR"/>
    <property type="match status" value="1"/>
</dbReference>
<proteinExistence type="predicted"/>
<dbReference type="PRINTS" id="PR00036">
    <property type="entry name" value="HTHLACI"/>
</dbReference>
<evidence type="ECO:0000313" key="6">
    <source>
        <dbReference type="Proteomes" id="UP000190188"/>
    </source>
</evidence>
<keyword evidence="6" id="KW-1185">Reference proteome</keyword>
<dbReference type="Gene3D" id="3.40.50.2300">
    <property type="match status" value="2"/>
</dbReference>
<dbReference type="Proteomes" id="UP000190188">
    <property type="component" value="Unassembled WGS sequence"/>
</dbReference>
<dbReference type="InterPro" id="IPR028082">
    <property type="entry name" value="Peripla_BP_I"/>
</dbReference>
<dbReference type="PROSITE" id="PS00356">
    <property type="entry name" value="HTH_LACI_1"/>
    <property type="match status" value="1"/>
</dbReference>